<evidence type="ECO:0000259" key="1">
    <source>
        <dbReference type="SMART" id="SM00849"/>
    </source>
</evidence>
<evidence type="ECO:0000313" key="2">
    <source>
        <dbReference type="EMBL" id="EGL82374.1"/>
    </source>
</evidence>
<reference evidence="3" key="3">
    <citation type="submission" date="2021-08" db="EMBL/GenBank/DDBJ databases">
        <authorList>
            <person name="de Jong S."/>
            <person name="van den Broek M."/>
            <person name="Merkel A."/>
            <person name="de la Torre Cortes P."/>
            <person name="Kalamorz F."/>
            <person name="Cook G."/>
            <person name="van Loosdrecht M."/>
            <person name="McMillan D."/>
        </authorList>
    </citation>
    <scope>NUCLEOTIDE SEQUENCE</scope>
    <source>
        <strain evidence="3">TA2.A1</strain>
    </source>
</reference>
<protein>
    <submittedName>
        <fullName evidence="2">Beta-lactamase domain protein</fullName>
    </submittedName>
    <submittedName>
        <fullName evidence="3">MBL fold metallo-hydrolase</fullName>
    </submittedName>
</protein>
<evidence type="ECO:0000313" key="4">
    <source>
        <dbReference type="Proteomes" id="UP000010716"/>
    </source>
</evidence>
<dbReference type="InterPro" id="IPR058121">
    <property type="entry name" value="WalJ/YycJ"/>
</dbReference>
<reference evidence="3 5" key="2">
    <citation type="journal article" date="2020" name="Extremophiles">
        <title>Genomic analysis of Caldalkalibacillus thermarum TA2.A1 reveals aerobic alkaliphilic metabolism and evolutionary hallmarks linking alkaliphilic bacteria and plant life.</title>
        <authorList>
            <person name="de Jong S.I."/>
            <person name="van den Broek M.A."/>
            <person name="Merkel A.Y."/>
            <person name="de la Torre Cortes P."/>
            <person name="Kalamorz F."/>
            <person name="Cook G.M."/>
            <person name="van Loosdrecht M.C.M."/>
            <person name="McMillan D.G.G."/>
        </authorList>
    </citation>
    <scope>NUCLEOTIDE SEQUENCE [LARGE SCALE GENOMIC DNA]</scope>
    <source>
        <strain evidence="3 5">TA2.A1</strain>
    </source>
</reference>
<keyword evidence="5" id="KW-1185">Reference proteome</keyword>
<evidence type="ECO:0000313" key="3">
    <source>
        <dbReference type="EMBL" id="QZT34251.1"/>
    </source>
</evidence>
<proteinExistence type="predicted"/>
<dbReference type="eggNOG" id="COG1235">
    <property type="taxonomic scope" value="Bacteria"/>
</dbReference>
<dbReference type="InterPro" id="IPR036866">
    <property type="entry name" value="RibonucZ/Hydroxyglut_hydro"/>
</dbReference>
<dbReference type="PANTHER" id="PTHR47619:SF1">
    <property type="entry name" value="EXODEOXYRIBONUCLEASE WALJ"/>
    <property type="match status" value="1"/>
</dbReference>
<dbReference type="EMBL" id="AFCE01000150">
    <property type="protein sequence ID" value="EGL82374.1"/>
    <property type="molecule type" value="Genomic_DNA"/>
</dbReference>
<dbReference type="Proteomes" id="UP000010716">
    <property type="component" value="Unassembled WGS sequence"/>
</dbReference>
<name>F5L8E1_CALTT</name>
<evidence type="ECO:0000313" key="5">
    <source>
        <dbReference type="Proteomes" id="UP000825179"/>
    </source>
</evidence>
<sequence>MTLHYSVLASGSTGNAIFIKTEQTRLLVDAGLSGKKLEQLFAEIGEHPGQLDAVLITHEHADHIKGLGVLARRYKIPVYANAKTWFELDKLCGKIDGEQKFHFERGQTLTLGDIDIESYGISHDAVEPMAFCFYHGGKKLSMATDLGYVSEKIKGILRGSQVLIFEANHDVQMLRMSRYPWNIKRRILSDVGHLSNEASGEALAEIITDCTQKVYLAHLSQDNNMQDLARMTVEQILKAEGVPVGQQVTLHDTYPDRPTRLVAV</sequence>
<dbReference type="EMBL" id="CP082237">
    <property type="protein sequence ID" value="QZT34251.1"/>
    <property type="molecule type" value="Genomic_DNA"/>
</dbReference>
<dbReference type="SUPFAM" id="SSF56281">
    <property type="entry name" value="Metallo-hydrolase/oxidoreductase"/>
    <property type="match status" value="1"/>
</dbReference>
<dbReference type="Gene3D" id="3.60.15.10">
    <property type="entry name" value="Ribonuclease Z/Hydroxyacylglutathione hydrolase-like"/>
    <property type="match status" value="1"/>
</dbReference>
<dbReference type="KEGG" id="cthu:HUR95_02225"/>
<reference evidence="2 4" key="1">
    <citation type="journal article" date="2011" name="J. Bacteriol.">
        <title>Draft genome sequence of the thermoalkaliphilic Caldalkalibacillus thermarum strain TA2.A1.</title>
        <authorList>
            <person name="Kalamorz F."/>
            <person name="Keis S."/>
            <person name="McMillan D.G."/>
            <person name="Olsson K."/>
            <person name="Stanton J.A."/>
            <person name="Stockwell P."/>
            <person name="Black M.A."/>
            <person name="Klingeman D.M."/>
            <person name="Land M.L."/>
            <person name="Han C.S."/>
            <person name="Martin S.L."/>
            <person name="Becher S.A."/>
            <person name="Peddie C.J."/>
            <person name="Morgan H.W."/>
            <person name="Matthies D."/>
            <person name="Preiss L."/>
            <person name="Meier T."/>
            <person name="Brown S.D."/>
            <person name="Cook G.M."/>
        </authorList>
    </citation>
    <scope>NUCLEOTIDE SEQUENCE [LARGE SCALE GENOMIC DNA]</scope>
    <source>
        <strain evidence="2 4">TA2.A1</strain>
    </source>
</reference>
<gene>
    <name evidence="2" type="ORF">CathTA2_2093</name>
    <name evidence="3" type="ORF">HUR95_02225</name>
</gene>
<dbReference type="SMART" id="SM00849">
    <property type="entry name" value="Lactamase_B"/>
    <property type="match status" value="1"/>
</dbReference>
<dbReference type="InterPro" id="IPR052533">
    <property type="entry name" value="WalJ/YycJ-like"/>
</dbReference>
<dbReference type="RefSeq" id="WP_007505349.1">
    <property type="nucleotide sequence ID" value="NZ_AFCE01000150.1"/>
</dbReference>
<dbReference type="PANTHER" id="PTHR47619">
    <property type="entry name" value="METALLO-HYDROLASE YYCJ-RELATED"/>
    <property type="match status" value="1"/>
</dbReference>
<dbReference type="OrthoDB" id="9781189at2"/>
<dbReference type="CDD" id="cd07733">
    <property type="entry name" value="YycJ-like_MBL-fold"/>
    <property type="match status" value="1"/>
</dbReference>
<organism evidence="2 4">
    <name type="scientific">Caldalkalibacillus thermarum (strain TA2.A1)</name>
    <dbReference type="NCBI Taxonomy" id="986075"/>
    <lineage>
        <taxon>Bacteria</taxon>
        <taxon>Bacillati</taxon>
        <taxon>Bacillota</taxon>
        <taxon>Bacilli</taxon>
        <taxon>Bacillales</taxon>
        <taxon>Bacillaceae</taxon>
        <taxon>Caldalkalibacillus</taxon>
    </lineage>
</organism>
<dbReference type="InterPro" id="IPR001279">
    <property type="entry name" value="Metallo-B-lactamas"/>
</dbReference>
<feature type="domain" description="Metallo-beta-lactamase" evidence="1">
    <location>
        <begin position="13"/>
        <end position="218"/>
    </location>
</feature>
<dbReference type="Pfam" id="PF12706">
    <property type="entry name" value="Lactamase_B_2"/>
    <property type="match status" value="1"/>
</dbReference>
<dbReference type="AlphaFoldDB" id="F5L8E1"/>
<accession>F5L8E1</accession>
<dbReference type="Proteomes" id="UP000825179">
    <property type="component" value="Chromosome"/>
</dbReference>